<dbReference type="PANTHER" id="PTHR34413:SF2">
    <property type="entry name" value="PROPHAGE TAIL FIBER ASSEMBLY PROTEIN HOMOLOG TFAE-RELATED"/>
    <property type="match status" value="1"/>
</dbReference>
<gene>
    <name evidence="1" type="ORF">Xbud_01858</name>
</gene>
<accession>A0A2D0J0R2</accession>
<dbReference type="InterPro" id="IPR051220">
    <property type="entry name" value="TFA_Chaperone"/>
</dbReference>
<evidence type="ECO:0000313" key="2">
    <source>
        <dbReference type="Proteomes" id="UP000225833"/>
    </source>
</evidence>
<reference evidence="1 2" key="1">
    <citation type="journal article" date="2017" name="Nat. Microbiol.">
        <title>Natural product diversity associated with the nematode symbionts Photorhabdus and Xenorhabdus.</title>
        <authorList>
            <person name="Tobias N.J."/>
            <person name="Wolff H."/>
            <person name="Djahanschiri B."/>
            <person name="Grundmann F."/>
            <person name="Kronenwerth M."/>
            <person name="Shi Y.M."/>
            <person name="Simonyi S."/>
            <person name="Grun P."/>
            <person name="Shapiro-Ilan D."/>
            <person name="Pidot S.J."/>
            <person name="Stinear T.P."/>
            <person name="Ebersberger I."/>
            <person name="Bode H.B."/>
        </authorList>
    </citation>
    <scope>NUCLEOTIDE SEQUENCE [LARGE SCALE GENOMIC DNA]</scope>
    <source>
        <strain evidence="1 2">DSM 16342</strain>
    </source>
</reference>
<protein>
    <submittedName>
        <fullName evidence="1">Phage tail fiber assembly</fullName>
    </submittedName>
</protein>
<dbReference type="Pfam" id="PF02413">
    <property type="entry name" value="Caudo_TAP"/>
    <property type="match status" value="1"/>
</dbReference>
<dbReference type="InterPro" id="IPR003458">
    <property type="entry name" value="Phage_T4_Gp38_tail_assem"/>
</dbReference>
<comment type="caution">
    <text evidence="1">The sequence shown here is derived from an EMBL/GenBank/DDBJ whole genome shotgun (WGS) entry which is preliminary data.</text>
</comment>
<sequence length="213" mass="24468">MNYYRNKNNEVWGYDDGQLSSVGRITELESLISAKEPAFINAEVQLQQAASTLNELTVQLKKAARDTLSESELNVLRQQIDAATARHHDALAAFHHARSEYQPLKEEYAAIPLVFFNIREKLKDMRKMTEKEVEAHINPPVSKEQYVERAEAKKRTLLAEAREKIDIWQDAVELDMATAEEKTALLAWKKYRVLLYRVDCSTAPDIAWPEPPK</sequence>
<dbReference type="PANTHER" id="PTHR34413">
    <property type="entry name" value="PROPHAGE TAIL FIBER ASSEMBLY PROTEIN HOMOLOG TFAE-RELATED-RELATED"/>
    <property type="match status" value="1"/>
</dbReference>
<dbReference type="AlphaFoldDB" id="A0A2D0J0R2"/>
<proteinExistence type="predicted"/>
<dbReference type="RefSeq" id="WP_280176105.1">
    <property type="nucleotide sequence ID" value="NZ_CAWNNJ010000152.1"/>
</dbReference>
<dbReference type="EMBL" id="NIBS01000008">
    <property type="protein sequence ID" value="PHM27837.1"/>
    <property type="molecule type" value="Genomic_DNA"/>
</dbReference>
<evidence type="ECO:0000313" key="1">
    <source>
        <dbReference type="EMBL" id="PHM27837.1"/>
    </source>
</evidence>
<dbReference type="Proteomes" id="UP000225833">
    <property type="component" value="Unassembled WGS sequence"/>
</dbReference>
<organism evidence="1 2">
    <name type="scientific">Xenorhabdus budapestensis</name>
    <dbReference type="NCBI Taxonomy" id="290110"/>
    <lineage>
        <taxon>Bacteria</taxon>
        <taxon>Pseudomonadati</taxon>
        <taxon>Pseudomonadota</taxon>
        <taxon>Gammaproteobacteria</taxon>
        <taxon>Enterobacterales</taxon>
        <taxon>Morganellaceae</taxon>
        <taxon>Xenorhabdus</taxon>
    </lineage>
</organism>
<name>A0A2D0J0R2_XENBU</name>